<accession>A0ACC2RND7</accession>
<proteinExistence type="predicted"/>
<comment type="caution">
    <text evidence="1">The sequence shown here is derived from an EMBL/GenBank/DDBJ whole genome shotgun (WGS) entry which is preliminary data.</text>
</comment>
<protein>
    <submittedName>
        <fullName evidence="1">Uncharacterized protein</fullName>
    </submittedName>
</protein>
<gene>
    <name evidence="1" type="ORF">DSO57_1003153</name>
</gene>
<name>A0ACC2RND7_9FUNG</name>
<keyword evidence="2" id="KW-1185">Reference proteome</keyword>
<dbReference type="EMBL" id="QTSX02007107">
    <property type="protein sequence ID" value="KAJ9051600.1"/>
    <property type="molecule type" value="Genomic_DNA"/>
</dbReference>
<sequence>MIWLTFVAVSLAHSWLDCIGLPIKYRGQPQFYSNSFYKRYCIGFGRGYPGRFNRHINDIYTTLVEGRGKPNPRRRHVCGKTQRSLNYTRKFPMARVARGKTIKLWYEMDNHLHPRTRAHIYSYARPNKRIVTYQDQLRAKRIKSYVFASAKNCIDTSKPNTWCWAYMKIPRNWKPGVYSFLWNWPWDRNPIGEEYNTCFDIRVTRRK</sequence>
<evidence type="ECO:0000313" key="2">
    <source>
        <dbReference type="Proteomes" id="UP001165960"/>
    </source>
</evidence>
<reference evidence="1" key="1">
    <citation type="submission" date="2022-04" db="EMBL/GenBank/DDBJ databases">
        <title>Genome of the entomopathogenic fungus Entomophthora muscae.</title>
        <authorList>
            <person name="Elya C."/>
            <person name="Lovett B.R."/>
            <person name="Lee E."/>
            <person name="Macias A.M."/>
            <person name="Hajek A.E."/>
            <person name="De Bivort B.L."/>
            <person name="Kasson M.T."/>
            <person name="De Fine Licht H.H."/>
            <person name="Stajich J.E."/>
        </authorList>
    </citation>
    <scope>NUCLEOTIDE SEQUENCE</scope>
    <source>
        <strain evidence="1">Berkeley</strain>
    </source>
</reference>
<evidence type="ECO:0000313" key="1">
    <source>
        <dbReference type="EMBL" id="KAJ9051600.1"/>
    </source>
</evidence>
<dbReference type="Proteomes" id="UP001165960">
    <property type="component" value="Unassembled WGS sequence"/>
</dbReference>
<organism evidence="1 2">
    <name type="scientific">Entomophthora muscae</name>
    <dbReference type="NCBI Taxonomy" id="34485"/>
    <lineage>
        <taxon>Eukaryota</taxon>
        <taxon>Fungi</taxon>
        <taxon>Fungi incertae sedis</taxon>
        <taxon>Zoopagomycota</taxon>
        <taxon>Entomophthoromycotina</taxon>
        <taxon>Entomophthoromycetes</taxon>
        <taxon>Entomophthorales</taxon>
        <taxon>Entomophthoraceae</taxon>
        <taxon>Entomophthora</taxon>
    </lineage>
</organism>